<evidence type="ECO:0000256" key="1">
    <source>
        <dbReference type="SAM" id="SignalP"/>
    </source>
</evidence>
<dbReference type="Pfam" id="PF12146">
    <property type="entry name" value="Hydrolase_4"/>
    <property type="match status" value="1"/>
</dbReference>
<dbReference type="InterPro" id="IPR029058">
    <property type="entry name" value="AB_hydrolase_fold"/>
</dbReference>
<organism evidence="3 4">
    <name type="scientific">Vibrio mediterranei</name>
    <dbReference type="NCBI Taxonomy" id="689"/>
    <lineage>
        <taxon>Bacteria</taxon>
        <taxon>Pseudomonadati</taxon>
        <taxon>Pseudomonadota</taxon>
        <taxon>Gammaproteobacteria</taxon>
        <taxon>Vibrionales</taxon>
        <taxon>Vibrionaceae</taxon>
        <taxon>Vibrio</taxon>
    </lineage>
</organism>
<dbReference type="RefSeq" id="WP_124941039.1">
    <property type="nucleotide sequence ID" value="NZ_CP033577.1"/>
</dbReference>
<sequence length="386" mass="42936">MSANLYKLLLLSVVFSLAGCISGSSTSLSQSQDYYDYIQPSFSDYLMVTEKWLAENRSYISDDHDKEITMNMPFELTPKHKTNKAVLLVHGLGDSPYSFSDIAPSLRVQGFHVEVLLLPGHGSKPSDLMLPSYNDWQTIVDHYAGLLKQQYEEVWLGGFSTGGNLVTIHAIENGGIDGLLLFSPGFQSQTPYLEKLAPIASIFFDGYTTDEDNFARYNSAPLNGAIAYSQSAAKLRELLKENQVEIPTLIVLSEADSIIDPEAVNALYKQRFTHPSNQLLWYGESNIGQETVTVSSMKLDGLRISTASHMSPLFAPSNAYYGQDATYTMCMNSMDSDAVAYCEKGGEVWLSAWGYEEEGKVHARLTWNPYYQSLEKAMLEIASAQY</sequence>
<protein>
    <submittedName>
        <fullName evidence="3">Alpha/beta fold hydrolase</fullName>
    </submittedName>
</protein>
<reference evidence="3 4" key="1">
    <citation type="submission" date="2018-11" db="EMBL/GenBank/DDBJ databases">
        <title>Complete Genome Sequence of Vbrio mediterranei 117-T6: a Potential Pathogen Bacteria Isolated from the Conchocelis of Pyropia.</title>
        <authorList>
            <person name="Liu Q."/>
        </authorList>
    </citation>
    <scope>NUCLEOTIDE SEQUENCE [LARGE SCALE GENOMIC DNA]</scope>
    <source>
        <strain evidence="3 4">117-T6</strain>
    </source>
</reference>
<dbReference type="InterPro" id="IPR051044">
    <property type="entry name" value="MAG_DAG_Lipase"/>
</dbReference>
<dbReference type="AlphaFoldDB" id="A0A3G4VDB7"/>
<dbReference type="GO" id="GO:0016787">
    <property type="term" value="F:hydrolase activity"/>
    <property type="evidence" value="ECO:0007669"/>
    <property type="project" value="UniProtKB-KW"/>
</dbReference>
<evidence type="ECO:0000313" key="3">
    <source>
        <dbReference type="EMBL" id="AYV22747.1"/>
    </source>
</evidence>
<dbReference type="SUPFAM" id="SSF53474">
    <property type="entry name" value="alpha/beta-Hydrolases"/>
    <property type="match status" value="1"/>
</dbReference>
<dbReference type="PROSITE" id="PS51257">
    <property type="entry name" value="PROKAR_LIPOPROTEIN"/>
    <property type="match status" value="1"/>
</dbReference>
<dbReference type="EMBL" id="CP033577">
    <property type="protein sequence ID" value="AYV22747.1"/>
    <property type="molecule type" value="Genomic_DNA"/>
</dbReference>
<evidence type="ECO:0000313" key="4">
    <source>
        <dbReference type="Proteomes" id="UP000279760"/>
    </source>
</evidence>
<dbReference type="InterPro" id="IPR022742">
    <property type="entry name" value="Hydrolase_4"/>
</dbReference>
<name>A0A3G4VDB7_9VIBR</name>
<keyword evidence="3" id="KW-0378">Hydrolase</keyword>
<feature type="signal peptide" evidence="1">
    <location>
        <begin position="1"/>
        <end position="18"/>
    </location>
</feature>
<dbReference type="Gene3D" id="3.40.50.1820">
    <property type="entry name" value="alpha/beta hydrolase"/>
    <property type="match status" value="1"/>
</dbReference>
<evidence type="ECO:0000259" key="2">
    <source>
        <dbReference type="Pfam" id="PF12146"/>
    </source>
</evidence>
<accession>A0A3G4VDB7</accession>
<feature type="chain" id="PRO_5018319782" evidence="1">
    <location>
        <begin position="19"/>
        <end position="386"/>
    </location>
</feature>
<dbReference type="Proteomes" id="UP000279760">
    <property type="component" value="Chromosome 1"/>
</dbReference>
<keyword evidence="1" id="KW-0732">Signal</keyword>
<feature type="domain" description="Serine aminopeptidase S33" evidence="2">
    <location>
        <begin position="81"/>
        <end position="270"/>
    </location>
</feature>
<dbReference type="PANTHER" id="PTHR11614">
    <property type="entry name" value="PHOSPHOLIPASE-RELATED"/>
    <property type="match status" value="1"/>
</dbReference>
<gene>
    <name evidence="3" type="ORF">ECB94_16465</name>
</gene>
<proteinExistence type="predicted"/>